<feature type="signal peptide" evidence="1">
    <location>
        <begin position="1"/>
        <end position="18"/>
    </location>
</feature>
<feature type="chain" id="PRO_5046363676" description="Right-handed parallel beta-helix repeat-containing protein" evidence="1">
    <location>
        <begin position="19"/>
        <end position="461"/>
    </location>
</feature>
<reference evidence="2 3" key="1">
    <citation type="submission" date="2024-12" db="EMBL/GenBank/DDBJ databases">
        <authorList>
            <person name="Hu S."/>
        </authorList>
    </citation>
    <scope>NUCLEOTIDE SEQUENCE [LARGE SCALE GENOMIC DNA]</scope>
    <source>
        <strain evidence="2 3">THG-T11</strain>
    </source>
</reference>
<organism evidence="2 3">
    <name type="scientific">Pedobacter ureilyticus</name>
    <dbReference type="NCBI Taxonomy" id="1393051"/>
    <lineage>
        <taxon>Bacteria</taxon>
        <taxon>Pseudomonadati</taxon>
        <taxon>Bacteroidota</taxon>
        <taxon>Sphingobacteriia</taxon>
        <taxon>Sphingobacteriales</taxon>
        <taxon>Sphingobacteriaceae</taxon>
        <taxon>Pedobacter</taxon>
    </lineage>
</organism>
<evidence type="ECO:0008006" key="4">
    <source>
        <dbReference type="Google" id="ProtNLM"/>
    </source>
</evidence>
<dbReference type="InterPro" id="IPR011050">
    <property type="entry name" value="Pectin_lyase_fold/virulence"/>
</dbReference>
<dbReference type="SUPFAM" id="SSF51126">
    <property type="entry name" value="Pectin lyase-like"/>
    <property type="match status" value="1"/>
</dbReference>
<evidence type="ECO:0000256" key="1">
    <source>
        <dbReference type="SAM" id="SignalP"/>
    </source>
</evidence>
<keyword evidence="3" id="KW-1185">Reference proteome</keyword>
<dbReference type="PROSITE" id="PS51257">
    <property type="entry name" value="PROKAR_LIPOPROTEIN"/>
    <property type="match status" value="1"/>
</dbReference>
<evidence type="ECO:0000313" key="2">
    <source>
        <dbReference type="EMBL" id="MFN0255835.1"/>
    </source>
</evidence>
<dbReference type="EMBL" id="SSHJ02000006">
    <property type="protein sequence ID" value="MFN0255835.1"/>
    <property type="molecule type" value="Genomic_DNA"/>
</dbReference>
<dbReference type="Proteomes" id="UP001517247">
    <property type="component" value="Unassembled WGS sequence"/>
</dbReference>
<keyword evidence="1" id="KW-0732">Signal</keyword>
<name>A0ABW9J6J6_9SPHI</name>
<accession>A0ABW9J6J6</accession>
<sequence length="461" mass="51066">MNRITLLFLLAIVTMSFAACNKDEEITFDPNAKLSFSTDSVLFDTVFTSVGSTVRRFKIFNYNEKAINLDEIKIGGGANSSFFINVNGRPMVDGKNVKIDGKDSINVLVRVNINPTLENQPFIVEDSIMIFFNGKREKIPLMAYGQNAIFINNTTINTNTTWDSKLPYIVYNSVTVAEQANLNISPGVRVLFHNGSTMNIKGTLNAVGTKRDTILFASDRMERIYEEEPGQWNGIHFYGSSKNSVINHATIKNGIAGITVDSLSSNANPKLLLANTVVKNMQVVGLLGYHTDLAAYNNLFHNCGQYLIYGIGGGKYDLAQNTFGAYNYSFARRTSAVHLSDFISNTEFAPLVATLTNNIIWGSLEDELTIEKKSTAVSVIDLKNNLIKTTKTDFNTNGNVINSDPLFINPRQGNYQIAANSPAKNKGLNLNSHPYFSVYLIKDILGKERLFPSELGCYENN</sequence>
<dbReference type="RefSeq" id="WP_138722953.1">
    <property type="nucleotide sequence ID" value="NZ_SSHJ02000006.1"/>
</dbReference>
<gene>
    <name evidence="2" type="ORF">E6A44_009655</name>
</gene>
<proteinExistence type="predicted"/>
<comment type="caution">
    <text evidence="2">The sequence shown here is derived from an EMBL/GenBank/DDBJ whole genome shotgun (WGS) entry which is preliminary data.</text>
</comment>
<protein>
    <recommendedName>
        <fullName evidence="4">Right-handed parallel beta-helix repeat-containing protein</fullName>
    </recommendedName>
</protein>
<evidence type="ECO:0000313" key="3">
    <source>
        <dbReference type="Proteomes" id="UP001517247"/>
    </source>
</evidence>